<evidence type="ECO:0000259" key="1">
    <source>
        <dbReference type="Pfam" id="PF00557"/>
    </source>
</evidence>
<proteinExistence type="predicted"/>
<dbReference type="InterPro" id="IPR036005">
    <property type="entry name" value="Creatinase/aminopeptidase-like"/>
</dbReference>
<dbReference type="EMBL" id="BAAAVT010000005">
    <property type="protein sequence ID" value="GAA3058262.1"/>
    <property type="molecule type" value="Genomic_DNA"/>
</dbReference>
<sequence length="380" mass="40441">MTPEQEFHAKHTRLTGVLEEVGADAVVLDTEGAISWLLAGARVHISLAGAPILRAVVHGDGVSVGVFTNELARIRDEELAPLAALLDAGTVSLHELPWHADVDDVVGWLPQAAGWTLVREAGAAQQLRAVRASLLDVEVERYRALCRSSAEALTDVLSEVTPETTERQLAAALAPRIIAAGADPVVLLVNGESRAAHRHPLPTDAPLGRRAMAVVCARRQGLIADVTRWVDFGGAVAGEDDLDARILGVEADVFAALRPGARLESVLETLQESYVRHGFPADEWTKHHQGGAAGYQGRDPRVAPGVPDLIRENQPFAWNPTGWSAELGLGAKVEDTVVLRAAGGGAAGHDSGLWIDVLSVDERWPTVEVAGLARPAVLRR</sequence>
<accession>A0ABP6LWX7</accession>
<evidence type="ECO:0000313" key="3">
    <source>
        <dbReference type="Proteomes" id="UP001500236"/>
    </source>
</evidence>
<dbReference type="SUPFAM" id="SSF55920">
    <property type="entry name" value="Creatinase/aminopeptidase"/>
    <property type="match status" value="1"/>
</dbReference>
<name>A0ABP6LWX7_9MICC</name>
<reference evidence="3" key="1">
    <citation type="journal article" date="2019" name="Int. J. Syst. Evol. Microbiol.">
        <title>The Global Catalogue of Microorganisms (GCM) 10K type strain sequencing project: providing services to taxonomists for standard genome sequencing and annotation.</title>
        <authorList>
            <consortium name="The Broad Institute Genomics Platform"/>
            <consortium name="The Broad Institute Genome Sequencing Center for Infectious Disease"/>
            <person name="Wu L."/>
            <person name="Ma J."/>
        </authorList>
    </citation>
    <scope>NUCLEOTIDE SEQUENCE [LARGE SCALE GENOMIC DNA]</scope>
    <source>
        <strain evidence="3">JCM 14309</strain>
    </source>
</reference>
<feature type="domain" description="Peptidase M24" evidence="1">
    <location>
        <begin position="140"/>
        <end position="340"/>
    </location>
</feature>
<evidence type="ECO:0000313" key="2">
    <source>
        <dbReference type="EMBL" id="GAA3058262.1"/>
    </source>
</evidence>
<dbReference type="Gene3D" id="3.90.230.10">
    <property type="entry name" value="Creatinase/methionine aminopeptidase superfamily"/>
    <property type="match status" value="1"/>
</dbReference>
<dbReference type="Pfam" id="PF00557">
    <property type="entry name" value="Peptidase_M24"/>
    <property type="match status" value="1"/>
</dbReference>
<organism evidence="2 3">
    <name type="scientific">Nesterenkonia aethiopica</name>
    <dbReference type="NCBI Taxonomy" id="269144"/>
    <lineage>
        <taxon>Bacteria</taxon>
        <taxon>Bacillati</taxon>
        <taxon>Actinomycetota</taxon>
        <taxon>Actinomycetes</taxon>
        <taxon>Micrococcales</taxon>
        <taxon>Micrococcaceae</taxon>
        <taxon>Nesterenkonia</taxon>
    </lineage>
</organism>
<keyword evidence="3" id="KW-1185">Reference proteome</keyword>
<gene>
    <name evidence="2" type="ORF">GCM10010529_10070</name>
</gene>
<dbReference type="Proteomes" id="UP001500236">
    <property type="component" value="Unassembled WGS sequence"/>
</dbReference>
<dbReference type="RefSeq" id="WP_344684734.1">
    <property type="nucleotide sequence ID" value="NZ_BAAAVT010000005.1"/>
</dbReference>
<comment type="caution">
    <text evidence="2">The sequence shown here is derived from an EMBL/GenBank/DDBJ whole genome shotgun (WGS) entry which is preliminary data.</text>
</comment>
<dbReference type="InterPro" id="IPR050659">
    <property type="entry name" value="Peptidase_M24B"/>
</dbReference>
<protein>
    <submittedName>
        <fullName evidence="2">M24 family metallopeptidase</fullName>
    </submittedName>
</protein>
<dbReference type="InterPro" id="IPR000994">
    <property type="entry name" value="Pept_M24"/>
</dbReference>
<dbReference type="PANTHER" id="PTHR46112:SF2">
    <property type="entry name" value="XAA-PRO AMINOPEPTIDASE P-RELATED"/>
    <property type="match status" value="1"/>
</dbReference>
<dbReference type="CDD" id="cd01066">
    <property type="entry name" value="APP_MetAP"/>
    <property type="match status" value="1"/>
</dbReference>
<dbReference type="PANTHER" id="PTHR46112">
    <property type="entry name" value="AMINOPEPTIDASE"/>
    <property type="match status" value="1"/>
</dbReference>